<dbReference type="AlphaFoldDB" id="A0A1U7X6Y2"/>
<reference evidence="2" key="1">
    <citation type="journal article" date="2013" name="Genome Biol.">
        <title>Reference genomes and transcriptomes of Nicotiana sylvestris and Nicotiana tomentosiformis.</title>
        <authorList>
            <person name="Sierro N."/>
            <person name="Battey J.N."/>
            <person name="Ouadi S."/>
            <person name="Bovet L."/>
            <person name="Goepfert S."/>
            <person name="Bakaher N."/>
            <person name="Peitsch M.C."/>
            <person name="Ivanov N.V."/>
        </authorList>
    </citation>
    <scope>NUCLEOTIDE SEQUENCE [LARGE SCALE GENOMIC DNA]</scope>
</reference>
<organism evidence="2 3">
    <name type="scientific">Nicotiana sylvestris</name>
    <name type="common">Wood tobacco</name>
    <name type="synonym">South American tobacco</name>
    <dbReference type="NCBI Taxonomy" id="4096"/>
    <lineage>
        <taxon>Eukaryota</taxon>
        <taxon>Viridiplantae</taxon>
        <taxon>Streptophyta</taxon>
        <taxon>Embryophyta</taxon>
        <taxon>Tracheophyta</taxon>
        <taxon>Spermatophyta</taxon>
        <taxon>Magnoliopsida</taxon>
        <taxon>eudicotyledons</taxon>
        <taxon>Gunneridae</taxon>
        <taxon>Pentapetalae</taxon>
        <taxon>asterids</taxon>
        <taxon>lamiids</taxon>
        <taxon>Solanales</taxon>
        <taxon>Solanaceae</taxon>
        <taxon>Nicotianoideae</taxon>
        <taxon>Nicotianeae</taxon>
        <taxon>Nicotiana</taxon>
    </lineage>
</organism>
<sequence length="259" mass="29947">MAGEDEAPVTDKTTLDSTSPLYMHPSESAGSMLVPIAFDETGYRSWRKRNPQSTLREKQIRDLADSLQYVNDAKELWQELEDRYDQTNGAKLYQLQKEINDLSQGSLDITEYYTKMKKLWEELNMLNIHAKCACKCTCGARENMHKAKQDRRLIQFLMGLNEVYTVVRGRNNNFRTNYSQQGSNNTYGGYKGNRLNNRPRPFCDYCKRPGHTKDKCYKLHGFPQNSKFNKGRRIARNMFGPSNEATAVKDDGNDPQEQE</sequence>
<gene>
    <name evidence="3" type="primary">LOC104231010</name>
</gene>
<evidence type="ECO:0000256" key="1">
    <source>
        <dbReference type="SAM" id="MobiDB-lite"/>
    </source>
</evidence>
<dbReference type="OrthoDB" id="1304885at2759"/>
<protein>
    <submittedName>
        <fullName evidence="3">Uncharacterized protein LOC104231010</fullName>
    </submittedName>
</protein>
<accession>A0A1U7X6Y2</accession>
<evidence type="ECO:0000313" key="3">
    <source>
        <dbReference type="RefSeq" id="XP_009782235.1"/>
    </source>
</evidence>
<proteinExistence type="predicted"/>
<keyword evidence="2" id="KW-1185">Reference proteome</keyword>
<reference evidence="3" key="2">
    <citation type="submission" date="2025-08" db="UniProtKB">
        <authorList>
            <consortium name="RefSeq"/>
        </authorList>
    </citation>
    <scope>IDENTIFICATION</scope>
    <source>
        <tissue evidence="3">Leaf</tissue>
    </source>
</reference>
<dbReference type="KEGG" id="nsy:104231010"/>
<feature type="compositionally biased region" description="Polar residues" evidence="1">
    <location>
        <begin position="11"/>
        <end position="20"/>
    </location>
</feature>
<dbReference type="eggNOG" id="KOG0017">
    <property type="taxonomic scope" value="Eukaryota"/>
</dbReference>
<feature type="region of interest" description="Disordered" evidence="1">
    <location>
        <begin position="1"/>
        <end position="23"/>
    </location>
</feature>
<dbReference type="Proteomes" id="UP000189701">
    <property type="component" value="Unplaced"/>
</dbReference>
<feature type="region of interest" description="Disordered" evidence="1">
    <location>
        <begin position="238"/>
        <end position="259"/>
    </location>
</feature>
<evidence type="ECO:0000313" key="2">
    <source>
        <dbReference type="Proteomes" id="UP000189701"/>
    </source>
</evidence>
<name>A0A1U7X6Y2_NICSY</name>
<dbReference type="GeneID" id="104231010"/>
<dbReference type="PANTHER" id="PTHR37610">
    <property type="entry name" value="CCHC-TYPE DOMAIN-CONTAINING PROTEIN"/>
    <property type="match status" value="1"/>
</dbReference>
<dbReference type="RefSeq" id="XP_009782235.1">
    <property type="nucleotide sequence ID" value="XM_009783933.1"/>
</dbReference>
<dbReference type="PANTHER" id="PTHR37610:SF40">
    <property type="entry name" value="OS01G0909600 PROTEIN"/>
    <property type="match status" value="1"/>
</dbReference>